<proteinExistence type="predicted"/>
<evidence type="ECO:0000313" key="2">
    <source>
        <dbReference type="Ensembl" id="ENSFHEP00000033233.1"/>
    </source>
</evidence>
<reference evidence="2" key="2">
    <citation type="submission" date="2025-09" db="UniProtKB">
        <authorList>
            <consortium name="Ensembl"/>
        </authorList>
    </citation>
    <scope>IDENTIFICATION</scope>
</reference>
<keyword evidence="3" id="KW-1185">Reference proteome</keyword>
<dbReference type="AlphaFoldDB" id="A0A3Q2QYG5"/>
<dbReference type="Ensembl" id="ENSFHET00000027347.1">
    <property type="protein sequence ID" value="ENSFHEP00000033233.1"/>
    <property type="gene ID" value="ENSFHEG00000020248.1"/>
</dbReference>
<dbReference type="GO" id="GO:0003676">
    <property type="term" value="F:nucleic acid binding"/>
    <property type="evidence" value="ECO:0007669"/>
    <property type="project" value="InterPro"/>
</dbReference>
<organism evidence="2 3">
    <name type="scientific">Fundulus heteroclitus</name>
    <name type="common">Killifish</name>
    <name type="synonym">Mummichog</name>
    <dbReference type="NCBI Taxonomy" id="8078"/>
    <lineage>
        <taxon>Eukaryota</taxon>
        <taxon>Metazoa</taxon>
        <taxon>Chordata</taxon>
        <taxon>Craniata</taxon>
        <taxon>Vertebrata</taxon>
        <taxon>Euteleostomi</taxon>
        <taxon>Actinopterygii</taxon>
        <taxon>Neopterygii</taxon>
        <taxon>Teleostei</taxon>
        <taxon>Neoteleostei</taxon>
        <taxon>Acanthomorphata</taxon>
        <taxon>Ovalentaria</taxon>
        <taxon>Atherinomorphae</taxon>
        <taxon>Cyprinodontiformes</taxon>
        <taxon>Fundulidae</taxon>
        <taxon>Fundulus</taxon>
    </lineage>
</organism>
<evidence type="ECO:0008006" key="4">
    <source>
        <dbReference type="Google" id="ProtNLM"/>
    </source>
</evidence>
<dbReference type="STRING" id="8078.ENSFHEP00000033233"/>
<dbReference type="InterPro" id="IPR036397">
    <property type="entry name" value="RNaseH_sf"/>
</dbReference>
<evidence type="ECO:0000256" key="1">
    <source>
        <dbReference type="SAM" id="MobiDB-lite"/>
    </source>
</evidence>
<dbReference type="Proteomes" id="UP000265000">
    <property type="component" value="Unplaced"/>
</dbReference>
<feature type="region of interest" description="Disordered" evidence="1">
    <location>
        <begin position="1"/>
        <end position="21"/>
    </location>
</feature>
<protein>
    <recommendedName>
        <fullName evidence="4">Tc1-like transposase DDE domain-containing protein</fullName>
    </recommendedName>
</protein>
<dbReference type="Gene3D" id="3.30.420.10">
    <property type="entry name" value="Ribonuclease H-like superfamily/Ribonuclease H"/>
    <property type="match status" value="1"/>
</dbReference>
<evidence type="ECO:0000313" key="3">
    <source>
        <dbReference type="Proteomes" id="UP000265000"/>
    </source>
</evidence>
<accession>A0A3Q2QYG5</accession>
<reference evidence="2" key="1">
    <citation type="submission" date="2025-08" db="UniProtKB">
        <authorList>
            <consortium name="Ensembl"/>
        </authorList>
    </citation>
    <scope>IDENTIFICATION</scope>
</reference>
<sequence length="85" mass="9892">MKFTQDNNLKHMAKSTQKQSTKHIDLLLKPTCSPDLSPVENPQTDNLADVYRRTPFILTKLDHFCKEQRKNAVSRVPKRILWSIS</sequence>
<name>A0A3Q2QYG5_FUNHE</name>